<dbReference type="InterPro" id="IPR001789">
    <property type="entry name" value="Sig_transdc_resp-reg_receiver"/>
</dbReference>
<organism evidence="10 11">
    <name type="scientific">Anoxynatronum sibiricum</name>
    <dbReference type="NCBI Taxonomy" id="210623"/>
    <lineage>
        <taxon>Bacteria</taxon>
        <taxon>Bacillati</taxon>
        <taxon>Bacillota</taxon>
        <taxon>Clostridia</taxon>
        <taxon>Eubacteriales</taxon>
        <taxon>Clostridiaceae</taxon>
        <taxon>Anoxynatronum</taxon>
    </lineage>
</organism>
<keyword evidence="11" id="KW-1185">Reference proteome</keyword>
<evidence type="ECO:0000259" key="9">
    <source>
        <dbReference type="PROSITE" id="PS50110"/>
    </source>
</evidence>
<dbReference type="InterPro" id="IPR011006">
    <property type="entry name" value="CheY-like_superfamily"/>
</dbReference>
<evidence type="ECO:0000256" key="5">
    <source>
        <dbReference type="ARBA" id="ARBA00023163"/>
    </source>
</evidence>
<dbReference type="PROSITE" id="PS00622">
    <property type="entry name" value="HTH_LUXR_1"/>
    <property type="match status" value="1"/>
</dbReference>
<protein>
    <recommendedName>
        <fullName evidence="1">Stage 0 sporulation protein A homolog</fullName>
    </recommendedName>
</protein>
<comment type="caution">
    <text evidence="10">The sequence shown here is derived from an EMBL/GenBank/DDBJ whole genome shotgun (WGS) entry which is preliminary data.</text>
</comment>
<dbReference type="Gene3D" id="3.40.50.2300">
    <property type="match status" value="1"/>
</dbReference>
<dbReference type="PROSITE" id="PS50110">
    <property type="entry name" value="RESPONSE_REGULATORY"/>
    <property type="match status" value="1"/>
</dbReference>
<dbReference type="PRINTS" id="PR00038">
    <property type="entry name" value="HTHLUXR"/>
</dbReference>
<reference evidence="10 11" key="1">
    <citation type="submission" date="2024-04" db="EMBL/GenBank/DDBJ databases">
        <title>Genome sequencing and metabolic network reconstruction of aminoacids and betaine degradation by Anoxynatronum sibiricum.</title>
        <authorList>
            <person name="Detkova E.N."/>
            <person name="Boltjanskaja Y.V."/>
            <person name="Mardanov A.V."/>
            <person name="Kevbrin V."/>
        </authorList>
    </citation>
    <scope>NUCLEOTIDE SEQUENCE [LARGE SCALE GENOMIC DNA]</scope>
    <source>
        <strain evidence="10 11">Z-7981</strain>
    </source>
</reference>
<dbReference type="SUPFAM" id="SSF52172">
    <property type="entry name" value="CheY-like"/>
    <property type="match status" value="1"/>
</dbReference>
<dbReference type="EMBL" id="JBCITM010000010">
    <property type="protein sequence ID" value="MEN1760986.1"/>
    <property type="molecule type" value="Genomic_DNA"/>
</dbReference>
<dbReference type="SMART" id="SM00421">
    <property type="entry name" value="HTH_LUXR"/>
    <property type="match status" value="1"/>
</dbReference>
<keyword evidence="3" id="KW-0805">Transcription regulation</keyword>
<feature type="domain" description="Response regulatory" evidence="9">
    <location>
        <begin position="10"/>
        <end position="126"/>
    </location>
</feature>
<feature type="modified residue" description="4-aspartylphosphate" evidence="7">
    <location>
        <position position="61"/>
    </location>
</feature>
<proteinExistence type="predicted"/>
<dbReference type="PANTHER" id="PTHR43214">
    <property type="entry name" value="TWO-COMPONENT RESPONSE REGULATOR"/>
    <property type="match status" value="1"/>
</dbReference>
<sequence>MKAVEEPVIRVMIADDHALIRQGLMKVLSLEPTIRVVAEAENGQEAIDKALTLDLDVILMDINMPRVDGITAVKKIRAHHPQLPIIALTIHDQEEYLVELIRAGVSGYVLKDVRPDELVNAIHQVCRGESYIPQVLMGKVLKELNRLSSAVQEPDPDRLTVRELEILQELALGLSNRDIAQKLFISEKTVKNHLTSIFQKCGVTDRTQAVLHGLKNNWIHLA</sequence>
<dbReference type="Pfam" id="PF00196">
    <property type="entry name" value="GerE"/>
    <property type="match status" value="1"/>
</dbReference>
<dbReference type="Pfam" id="PF00072">
    <property type="entry name" value="Response_reg"/>
    <property type="match status" value="1"/>
</dbReference>
<dbReference type="RefSeq" id="WP_343186302.1">
    <property type="nucleotide sequence ID" value="NZ_JBCITM010000010.1"/>
</dbReference>
<evidence type="ECO:0000256" key="4">
    <source>
        <dbReference type="ARBA" id="ARBA00023125"/>
    </source>
</evidence>
<dbReference type="PROSITE" id="PS50043">
    <property type="entry name" value="HTH_LUXR_2"/>
    <property type="match status" value="1"/>
</dbReference>
<evidence type="ECO:0000259" key="8">
    <source>
        <dbReference type="PROSITE" id="PS50043"/>
    </source>
</evidence>
<dbReference type="Proteomes" id="UP001407405">
    <property type="component" value="Unassembled WGS sequence"/>
</dbReference>
<feature type="domain" description="HTH luxR-type" evidence="8">
    <location>
        <begin position="152"/>
        <end position="217"/>
    </location>
</feature>
<dbReference type="CDD" id="cd06170">
    <property type="entry name" value="LuxR_C_like"/>
    <property type="match status" value="1"/>
</dbReference>
<dbReference type="PANTHER" id="PTHR43214:SF43">
    <property type="entry name" value="TWO-COMPONENT RESPONSE REGULATOR"/>
    <property type="match status" value="1"/>
</dbReference>
<comment type="function">
    <text evidence="6">May play the central regulatory role in sporulation. It may be an element of the effector pathway responsible for the activation of sporulation genes in response to nutritional stress. Spo0A may act in concert with spo0H (a sigma factor) to control the expression of some genes that are critical to the sporulation process.</text>
</comment>
<dbReference type="SUPFAM" id="SSF46894">
    <property type="entry name" value="C-terminal effector domain of the bipartite response regulators"/>
    <property type="match status" value="1"/>
</dbReference>
<gene>
    <name evidence="10" type="ORF">AAIG11_10900</name>
</gene>
<evidence type="ECO:0000313" key="11">
    <source>
        <dbReference type="Proteomes" id="UP001407405"/>
    </source>
</evidence>
<accession>A0ABU9VV05</accession>
<evidence type="ECO:0000313" key="10">
    <source>
        <dbReference type="EMBL" id="MEN1760986.1"/>
    </source>
</evidence>
<evidence type="ECO:0000256" key="1">
    <source>
        <dbReference type="ARBA" id="ARBA00018672"/>
    </source>
</evidence>
<keyword evidence="5" id="KW-0804">Transcription</keyword>
<dbReference type="InterPro" id="IPR039420">
    <property type="entry name" value="WalR-like"/>
</dbReference>
<evidence type="ECO:0000256" key="3">
    <source>
        <dbReference type="ARBA" id="ARBA00023015"/>
    </source>
</evidence>
<evidence type="ECO:0000256" key="7">
    <source>
        <dbReference type="PROSITE-ProRule" id="PRU00169"/>
    </source>
</evidence>
<evidence type="ECO:0000256" key="6">
    <source>
        <dbReference type="ARBA" id="ARBA00024867"/>
    </source>
</evidence>
<name>A0ABU9VV05_9CLOT</name>
<dbReference type="SMART" id="SM00448">
    <property type="entry name" value="REC"/>
    <property type="match status" value="1"/>
</dbReference>
<keyword evidence="2 7" id="KW-0597">Phosphoprotein</keyword>
<dbReference type="InterPro" id="IPR058245">
    <property type="entry name" value="NreC/VraR/RcsB-like_REC"/>
</dbReference>
<evidence type="ECO:0000256" key="2">
    <source>
        <dbReference type="ARBA" id="ARBA00022553"/>
    </source>
</evidence>
<dbReference type="InterPro" id="IPR016032">
    <property type="entry name" value="Sig_transdc_resp-reg_C-effctor"/>
</dbReference>
<dbReference type="CDD" id="cd17535">
    <property type="entry name" value="REC_NarL-like"/>
    <property type="match status" value="1"/>
</dbReference>
<keyword evidence="4" id="KW-0238">DNA-binding</keyword>
<dbReference type="InterPro" id="IPR000792">
    <property type="entry name" value="Tscrpt_reg_LuxR_C"/>
</dbReference>